<feature type="compositionally biased region" description="Gly residues" evidence="13">
    <location>
        <begin position="111"/>
        <end position="123"/>
    </location>
</feature>
<evidence type="ECO:0000256" key="1">
    <source>
        <dbReference type="ARBA" id="ARBA00001947"/>
    </source>
</evidence>
<gene>
    <name evidence="15" type="ORF">A3770_05p36460</name>
</gene>
<dbReference type="SMART" id="SM00382">
    <property type="entry name" value="AAA"/>
    <property type="match status" value="1"/>
</dbReference>
<dbReference type="InterPro" id="IPR011546">
    <property type="entry name" value="Pept_M41_FtsH_extracell"/>
</dbReference>
<reference evidence="15 16" key="1">
    <citation type="submission" date="2018-07" db="EMBL/GenBank/DDBJ databases">
        <title>The complete nuclear genome of the prasinophyte Chloropicon primus (CCMP1205).</title>
        <authorList>
            <person name="Pombert J.-F."/>
            <person name="Otis C."/>
            <person name="Turmel M."/>
            <person name="Lemieux C."/>
        </authorList>
    </citation>
    <scope>NUCLEOTIDE SEQUENCE [LARGE SCALE GENOMIC DNA]</scope>
    <source>
        <strain evidence="15 16">CCMP1205</strain>
    </source>
</reference>
<dbReference type="PROSITE" id="PS00674">
    <property type="entry name" value="AAA"/>
    <property type="match status" value="1"/>
</dbReference>
<evidence type="ECO:0000256" key="13">
    <source>
        <dbReference type="SAM" id="MobiDB-lite"/>
    </source>
</evidence>
<keyword evidence="6" id="KW-0479">Metal-binding</keyword>
<feature type="compositionally biased region" description="Basic and acidic residues" evidence="13">
    <location>
        <begin position="156"/>
        <end position="167"/>
    </location>
</feature>
<dbReference type="OrthoDB" id="1413014at2759"/>
<evidence type="ECO:0000256" key="11">
    <source>
        <dbReference type="ARBA" id="ARBA00023049"/>
    </source>
</evidence>
<evidence type="ECO:0000256" key="9">
    <source>
        <dbReference type="ARBA" id="ARBA00022833"/>
    </source>
</evidence>
<feature type="domain" description="AAA+ ATPase" evidence="14">
    <location>
        <begin position="472"/>
        <end position="611"/>
    </location>
</feature>
<dbReference type="EMBL" id="CP031038">
    <property type="protein sequence ID" value="QDZ21128.1"/>
    <property type="molecule type" value="Genomic_DNA"/>
</dbReference>
<dbReference type="InterPro" id="IPR003960">
    <property type="entry name" value="ATPase_AAA_CS"/>
</dbReference>
<feature type="compositionally biased region" description="Basic residues" evidence="13">
    <location>
        <begin position="176"/>
        <end position="186"/>
    </location>
</feature>
<dbReference type="InterPro" id="IPR003959">
    <property type="entry name" value="ATPase_AAA_core"/>
</dbReference>
<evidence type="ECO:0000256" key="8">
    <source>
        <dbReference type="ARBA" id="ARBA00022801"/>
    </source>
</evidence>
<dbReference type="GO" id="GO:0009535">
    <property type="term" value="C:chloroplast thylakoid membrane"/>
    <property type="evidence" value="ECO:0007669"/>
    <property type="project" value="TreeGrafter"/>
</dbReference>
<evidence type="ECO:0000313" key="16">
    <source>
        <dbReference type="Proteomes" id="UP000316726"/>
    </source>
</evidence>
<proteinExistence type="inferred from homology"/>
<comment type="similarity">
    <text evidence="3">In the C-terminal section; belongs to the peptidase M41 family.</text>
</comment>
<feature type="region of interest" description="Disordered" evidence="13">
    <location>
        <begin position="889"/>
        <end position="915"/>
    </location>
</feature>
<dbReference type="GO" id="GO:0034982">
    <property type="term" value="P:mitochondrial protein processing"/>
    <property type="evidence" value="ECO:0007669"/>
    <property type="project" value="TreeGrafter"/>
</dbReference>
<dbReference type="HAMAP" id="MF_01458">
    <property type="entry name" value="FtsH"/>
    <property type="match status" value="1"/>
</dbReference>
<dbReference type="FunFam" id="3.40.50.300:FF:000001">
    <property type="entry name" value="ATP-dependent zinc metalloprotease FtsH"/>
    <property type="match status" value="1"/>
</dbReference>
<dbReference type="GO" id="GO:0016887">
    <property type="term" value="F:ATP hydrolysis activity"/>
    <property type="evidence" value="ECO:0007669"/>
    <property type="project" value="InterPro"/>
</dbReference>
<dbReference type="Pfam" id="PF06480">
    <property type="entry name" value="FtsH_ext"/>
    <property type="match status" value="1"/>
</dbReference>
<dbReference type="Pfam" id="PF17862">
    <property type="entry name" value="AAA_lid_3"/>
    <property type="match status" value="1"/>
</dbReference>
<evidence type="ECO:0000259" key="14">
    <source>
        <dbReference type="SMART" id="SM00382"/>
    </source>
</evidence>
<keyword evidence="11 15" id="KW-0482">Metalloprotease</keyword>
<dbReference type="SUPFAM" id="SSF52540">
    <property type="entry name" value="P-loop containing nucleoside triphosphate hydrolases"/>
    <property type="match status" value="1"/>
</dbReference>
<dbReference type="InterPro" id="IPR050928">
    <property type="entry name" value="ATP-dep_Zn_Metalloprotease"/>
</dbReference>
<evidence type="ECO:0000256" key="10">
    <source>
        <dbReference type="ARBA" id="ARBA00022840"/>
    </source>
</evidence>
<dbReference type="CDD" id="cd19501">
    <property type="entry name" value="RecA-like_FtsH"/>
    <property type="match status" value="1"/>
</dbReference>
<keyword evidence="9" id="KW-0862">Zinc</keyword>
<dbReference type="Proteomes" id="UP000316726">
    <property type="component" value="Chromosome 5"/>
</dbReference>
<keyword evidence="8" id="KW-0378">Hydrolase</keyword>
<dbReference type="GO" id="GO:0005524">
    <property type="term" value="F:ATP binding"/>
    <property type="evidence" value="ECO:0007669"/>
    <property type="project" value="UniProtKB-KW"/>
</dbReference>
<name>A0A5B8MKH1_9CHLO</name>
<dbReference type="Gene3D" id="1.20.58.760">
    <property type="entry name" value="Peptidase M41"/>
    <property type="match status" value="1"/>
</dbReference>
<protein>
    <submittedName>
        <fullName evidence="15">ATP-dependent zinc metalloprotease FtsH</fullName>
    </submittedName>
</protein>
<dbReference type="InterPro" id="IPR005936">
    <property type="entry name" value="FtsH"/>
</dbReference>
<keyword evidence="5 15" id="KW-0645">Protease</keyword>
<evidence type="ECO:0000256" key="2">
    <source>
        <dbReference type="ARBA" id="ARBA00004173"/>
    </source>
</evidence>
<sequence>MVTGGAGAVVGGLRRALAHNEGLSLASKHALEACFAGTARRFERELAKGLPVSSFRLAQKAFKESWFLTRAGSGKQQASQLHSAARSFLRNLQREHAKIKAEKKSFSTKAEGGGGGGGGGGGAKKPKSDGKKGSGKDASKAEKAGSAGSKRSAKTGSKEDASPKWKDFFPASLSKAKGKQQGKQKQKGGPEGKKDFEKEDFQNMRQIMSTVLNWGLLLVGLAALEEFSRGMSGPSAGRKEISFQEFQNKLLRNGLVQQVTVVNKSLVKVYVKAEDKKIKEDIAWDKMVSYRPESASEVPGADIKNETYQSARQKELERVRSQPYGSVEGAGRASDGNYKFYFNIGSVEAFERKLEEIQTQMGVDSKNFIPVTYTTEVSWQNELYRYLPTLLFFGGLLYLTSRQMGQMGGGGGGGIGRIFSVGKANITTVDGKSKAKVTFKDVAGCQEAKTEIMEFVSFLKDPAKYEELGARIPKGALLVGPPGTGKTLLAKATAGEAGVPFLSISGSDFMEMFVGVGPARVRDLFAKARTQSPSIIFIDEIDAIGRQRGRGGMGGNDERENTLNQLLVEMDGFATTTGVVILAGTNRPDILDRALLRPGRFDRQISLDRPDITGREQIFNVHLAKIKTEKEIDYYKQRLAALTPGFAGADIANVCNEAALIAARQKKQFVQMIDFEGAIDRVIGGLEKKNKVISKEERRTVAYHEAGHAVVGWFLEFAEPLLKVSIVPRGTAALGFAQYLPNENLLMTKEQIRDMICMTLGGRAAEEIMIGKISTGAQNDLERITKMAYSQVSLYGMSESVGLVSFPSDNETFLKPYSDETAQMIDMEARALIDACYKRTLEMVTERKDLVTELAEALLKKEVLNLEDLNEILGERPFKSVEIRNIDKYQGKTDADEASDDSQVDSEKDLGDIPGGINLAFKQGGGEK</sequence>
<keyword evidence="7" id="KW-0547">Nucleotide-binding</keyword>
<dbReference type="Pfam" id="PF01434">
    <property type="entry name" value="Peptidase_M41"/>
    <property type="match status" value="1"/>
</dbReference>
<evidence type="ECO:0000256" key="7">
    <source>
        <dbReference type="ARBA" id="ARBA00022741"/>
    </source>
</evidence>
<comment type="similarity">
    <text evidence="4">In the N-terminal section; belongs to the AAA ATPase family.</text>
</comment>
<dbReference type="InterPro" id="IPR003593">
    <property type="entry name" value="AAA+_ATPase"/>
</dbReference>
<evidence type="ECO:0000256" key="12">
    <source>
        <dbReference type="ARBA" id="ARBA00023128"/>
    </source>
</evidence>
<evidence type="ECO:0000256" key="5">
    <source>
        <dbReference type="ARBA" id="ARBA00022670"/>
    </source>
</evidence>
<dbReference type="AlphaFoldDB" id="A0A5B8MKH1"/>
<dbReference type="InterPro" id="IPR000642">
    <property type="entry name" value="Peptidase_M41"/>
</dbReference>
<comment type="cofactor">
    <cofactor evidence="1">
        <name>Zn(2+)</name>
        <dbReference type="ChEBI" id="CHEBI:29105"/>
    </cofactor>
</comment>
<keyword evidence="12" id="KW-0496">Mitochondrion</keyword>
<feature type="compositionally biased region" description="Basic and acidic residues" evidence="13">
    <location>
        <begin position="126"/>
        <end position="143"/>
    </location>
</feature>
<keyword evidence="16" id="KW-1185">Reference proteome</keyword>
<dbReference type="STRING" id="1764295.A0A5B8MKH1"/>
<evidence type="ECO:0000256" key="6">
    <source>
        <dbReference type="ARBA" id="ARBA00022723"/>
    </source>
</evidence>
<dbReference type="Gene3D" id="3.40.1690.20">
    <property type="match status" value="1"/>
</dbReference>
<organism evidence="15 16">
    <name type="scientific">Chloropicon primus</name>
    <dbReference type="NCBI Taxonomy" id="1764295"/>
    <lineage>
        <taxon>Eukaryota</taxon>
        <taxon>Viridiplantae</taxon>
        <taxon>Chlorophyta</taxon>
        <taxon>Chloropicophyceae</taxon>
        <taxon>Chloropicales</taxon>
        <taxon>Chloropicaceae</taxon>
        <taxon>Chloropicon</taxon>
    </lineage>
</organism>
<dbReference type="SUPFAM" id="SSF140990">
    <property type="entry name" value="FtsH protease domain-like"/>
    <property type="match status" value="1"/>
</dbReference>
<dbReference type="InterPro" id="IPR037219">
    <property type="entry name" value="Peptidase_M41-like"/>
</dbReference>
<dbReference type="FunFam" id="1.10.8.60:FF:000019">
    <property type="entry name" value="AFG3-like AAA ATPase 2"/>
    <property type="match status" value="1"/>
</dbReference>
<dbReference type="PANTHER" id="PTHR43655:SF2">
    <property type="entry name" value="AFG3 LIKE MATRIX AAA PEPTIDASE SUBUNIT 2, ISOFORM A"/>
    <property type="match status" value="1"/>
</dbReference>
<dbReference type="GO" id="GO:0005745">
    <property type="term" value="C:m-AAA complex"/>
    <property type="evidence" value="ECO:0007669"/>
    <property type="project" value="TreeGrafter"/>
</dbReference>
<dbReference type="Gene3D" id="3.40.50.300">
    <property type="entry name" value="P-loop containing nucleotide triphosphate hydrolases"/>
    <property type="match status" value="1"/>
</dbReference>
<keyword evidence="10" id="KW-0067">ATP-binding</keyword>
<dbReference type="GO" id="GO:0004222">
    <property type="term" value="F:metalloendopeptidase activity"/>
    <property type="evidence" value="ECO:0007669"/>
    <property type="project" value="InterPro"/>
</dbReference>
<dbReference type="InterPro" id="IPR041569">
    <property type="entry name" value="AAA_lid_3"/>
</dbReference>
<evidence type="ECO:0000256" key="4">
    <source>
        <dbReference type="ARBA" id="ARBA00010550"/>
    </source>
</evidence>
<evidence type="ECO:0000313" key="15">
    <source>
        <dbReference type="EMBL" id="QDZ21128.1"/>
    </source>
</evidence>
<dbReference type="InterPro" id="IPR027417">
    <property type="entry name" value="P-loop_NTPase"/>
</dbReference>
<accession>A0A5B8MKH1</accession>
<dbReference type="Gene3D" id="1.10.8.60">
    <property type="match status" value="1"/>
</dbReference>
<dbReference type="GO" id="GO:0008270">
    <property type="term" value="F:zinc ion binding"/>
    <property type="evidence" value="ECO:0007669"/>
    <property type="project" value="InterPro"/>
</dbReference>
<dbReference type="GO" id="GO:0004176">
    <property type="term" value="F:ATP-dependent peptidase activity"/>
    <property type="evidence" value="ECO:0007669"/>
    <property type="project" value="InterPro"/>
</dbReference>
<dbReference type="PANTHER" id="PTHR43655">
    <property type="entry name" value="ATP-DEPENDENT PROTEASE"/>
    <property type="match status" value="1"/>
</dbReference>
<evidence type="ECO:0000256" key="3">
    <source>
        <dbReference type="ARBA" id="ARBA00010044"/>
    </source>
</evidence>
<feature type="region of interest" description="Disordered" evidence="13">
    <location>
        <begin position="99"/>
        <end position="196"/>
    </location>
</feature>
<dbReference type="FunFam" id="1.20.58.760:FF:000005">
    <property type="entry name" value="ATP-dependent zinc metalloprotease FTSH 10, mitochondrial"/>
    <property type="match status" value="1"/>
</dbReference>
<dbReference type="Pfam" id="PF00004">
    <property type="entry name" value="AAA"/>
    <property type="match status" value="1"/>
</dbReference>
<dbReference type="NCBIfam" id="TIGR01241">
    <property type="entry name" value="FtsH_fam"/>
    <property type="match status" value="1"/>
</dbReference>
<comment type="subcellular location">
    <subcellularLocation>
        <location evidence="2">Mitochondrion</location>
    </subcellularLocation>
</comment>